<dbReference type="Gene3D" id="3.90.70.10">
    <property type="entry name" value="Cysteine proteinases"/>
    <property type="match status" value="1"/>
</dbReference>
<feature type="chain" id="PRO_5043721632" evidence="9">
    <location>
        <begin position="20"/>
        <end position="511"/>
    </location>
</feature>
<dbReference type="CDD" id="cd02248">
    <property type="entry name" value="Peptidase_C1A"/>
    <property type="match status" value="1"/>
</dbReference>
<dbReference type="InterPro" id="IPR000668">
    <property type="entry name" value="Peptidase_C1A_C"/>
</dbReference>
<dbReference type="InterPro" id="IPR025661">
    <property type="entry name" value="Pept_asp_AS"/>
</dbReference>
<evidence type="ECO:0000313" key="14">
    <source>
        <dbReference type="Proteomes" id="UP001485043"/>
    </source>
</evidence>
<accession>A0AAW1SVT5</accession>
<sequence length="511" mass="55507">MRGAVVLLSLLSLASLSLASRDEHLQAVLTAKQDPKASFAYWVQKHGKAYLSDLEEYERKFLVWLDNLEFITTYNEQHTSHWLGLNGLADMSHEEFKSQSFGYRPDLRNDSQLQQTPFKYADVETPNSVDWHAKGAVTKVKNQAQCGSCWAFSTTGSVEGINAIVSGELTSLSEQELVDCDTSRDHGCHGGLMDFAFSFIMQNGGIDTERDYKYLALEEACNPKKEHRHIVTIDGYQDVPPNDEKSLLKAVANQPVSVAIEADQREFQLYQGGVFDAPCGTALDHGVLVTGYGTDEDGNDYWTVKNSWGPLWGDQGFIKLARGIENAAGQCGVAMQASYPIKNGPNPPAPGPEPPTPPTPPTPPSPPAPVVCDQSSSCPNGQTCCCMRDFFGYCFAWACCPLKEATCCDDHIHCCPNSLPVCDTVAARCLASAGAGYEGSVPWSTKSPAQQTPQGNRYIDNFLNTVMGEGAADLYQSQSTSVSAFSGYDATVAAAEEAAEELTQQPRMAIS</sequence>
<evidence type="ECO:0000259" key="10">
    <source>
        <dbReference type="SMART" id="SM00277"/>
    </source>
</evidence>
<dbReference type="InterPro" id="IPR038765">
    <property type="entry name" value="Papain-like_cys_pep_sf"/>
</dbReference>
<dbReference type="GO" id="GO:0006508">
    <property type="term" value="P:proteolysis"/>
    <property type="evidence" value="ECO:0007669"/>
    <property type="project" value="UniProtKB-KW"/>
</dbReference>
<proteinExistence type="inferred from homology"/>
<dbReference type="SMART" id="SM00645">
    <property type="entry name" value="Pept_C1"/>
    <property type="match status" value="1"/>
</dbReference>
<dbReference type="Proteomes" id="UP001485043">
    <property type="component" value="Unassembled WGS sequence"/>
</dbReference>
<feature type="region of interest" description="Disordered" evidence="8">
    <location>
        <begin position="342"/>
        <end position="371"/>
    </location>
</feature>
<comment type="caution">
    <text evidence="13">The sequence shown here is derived from an EMBL/GenBank/DDBJ whole genome shotgun (WGS) entry which is preliminary data.</text>
</comment>
<evidence type="ECO:0000256" key="2">
    <source>
        <dbReference type="ARBA" id="ARBA00022670"/>
    </source>
</evidence>
<dbReference type="PRINTS" id="PR00705">
    <property type="entry name" value="PAPAIN"/>
</dbReference>
<evidence type="ECO:0000256" key="8">
    <source>
        <dbReference type="SAM" id="MobiDB-lite"/>
    </source>
</evidence>
<feature type="domain" description="Granulins" evidence="10">
    <location>
        <begin position="372"/>
        <end position="429"/>
    </location>
</feature>
<keyword evidence="2" id="KW-0645">Protease</keyword>
<keyword evidence="5" id="KW-0788">Thiol protease</keyword>
<dbReference type="AlphaFoldDB" id="A0AAW1SVT5"/>
<dbReference type="Gene3D" id="2.10.25.160">
    <property type="entry name" value="Granulin"/>
    <property type="match status" value="1"/>
</dbReference>
<evidence type="ECO:0000256" key="6">
    <source>
        <dbReference type="ARBA" id="ARBA00023157"/>
    </source>
</evidence>
<evidence type="ECO:0000313" key="13">
    <source>
        <dbReference type="EMBL" id="KAK9859312.1"/>
    </source>
</evidence>
<comment type="similarity">
    <text evidence="1">Belongs to the peptidase C1 family.</text>
</comment>
<keyword evidence="6" id="KW-1015">Disulfide bond</keyword>
<dbReference type="FunFam" id="3.90.70.10:FF:000067">
    <property type="entry name" value="Senescence-specific cysteine protease"/>
    <property type="match status" value="1"/>
</dbReference>
<dbReference type="SMART" id="SM00277">
    <property type="entry name" value="GRAN"/>
    <property type="match status" value="1"/>
</dbReference>
<evidence type="ECO:0000256" key="1">
    <source>
        <dbReference type="ARBA" id="ARBA00008455"/>
    </source>
</evidence>
<dbReference type="InterPro" id="IPR013201">
    <property type="entry name" value="Prot_inhib_I29"/>
</dbReference>
<evidence type="ECO:0000256" key="7">
    <source>
        <dbReference type="ARBA" id="ARBA00023180"/>
    </source>
</evidence>
<keyword evidence="3 9" id="KW-0732">Signal</keyword>
<dbReference type="SUPFAM" id="SSF54001">
    <property type="entry name" value="Cysteine proteinases"/>
    <property type="match status" value="1"/>
</dbReference>
<feature type="compositionally biased region" description="Pro residues" evidence="8">
    <location>
        <begin position="345"/>
        <end position="369"/>
    </location>
</feature>
<evidence type="ECO:0000259" key="11">
    <source>
        <dbReference type="SMART" id="SM00645"/>
    </source>
</evidence>
<keyword evidence="14" id="KW-1185">Reference proteome</keyword>
<evidence type="ECO:0000256" key="9">
    <source>
        <dbReference type="SAM" id="SignalP"/>
    </source>
</evidence>
<evidence type="ECO:0000256" key="4">
    <source>
        <dbReference type="ARBA" id="ARBA00022801"/>
    </source>
</evidence>
<dbReference type="Pfam" id="PF00112">
    <property type="entry name" value="Peptidase_C1"/>
    <property type="match status" value="1"/>
</dbReference>
<keyword evidence="4" id="KW-0378">Hydrolase</keyword>
<feature type="domain" description="Cathepsin propeptide inhibitor" evidence="12">
    <location>
        <begin position="39"/>
        <end position="96"/>
    </location>
</feature>
<organism evidence="13 14">
    <name type="scientific">Apatococcus fuscideae</name>
    <dbReference type="NCBI Taxonomy" id="2026836"/>
    <lineage>
        <taxon>Eukaryota</taxon>
        <taxon>Viridiplantae</taxon>
        <taxon>Chlorophyta</taxon>
        <taxon>core chlorophytes</taxon>
        <taxon>Trebouxiophyceae</taxon>
        <taxon>Chlorellales</taxon>
        <taxon>Chlorellaceae</taxon>
        <taxon>Apatococcus</taxon>
    </lineage>
</organism>
<dbReference type="InterPro" id="IPR037277">
    <property type="entry name" value="Granulin_sf"/>
</dbReference>
<dbReference type="InterPro" id="IPR013128">
    <property type="entry name" value="Peptidase_C1A"/>
</dbReference>
<dbReference type="PANTHER" id="PTHR12411">
    <property type="entry name" value="CYSTEINE PROTEASE FAMILY C1-RELATED"/>
    <property type="match status" value="1"/>
</dbReference>
<dbReference type="InterPro" id="IPR025660">
    <property type="entry name" value="Pept_his_AS"/>
</dbReference>
<dbReference type="GO" id="GO:0008234">
    <property type="term" value="F:cysteine-type peptidase activity"/>
    <property type="evidence" value="ECO:0007669"/>
    <property type="project" value="UniProtKB-KW"/>
</dbReference>
<dbReference type="Pfam" id="PF00396">
    <property type="entry name" value="Granulin"/>
    <property type="match status" value="1"/>
</dbReference>
<feature type="domain" description="Peptidase C1A papain C-terminal" evidence="11">
    <location>
        <begin position="125"/>
        <end position="341"/>
    </location>
</feature>
<reference evidence="13 14" key="1">
    <citation type="journal article" date="2024" name="Nat. Commun.">
        <title>Phylogenomics reveals the evolutionary origins of lichenization in chlorophyte algae.</title>
        <authorList>
            <person name="Puginier C."/>
            <person name="Libourel C."/>
            <person name="Otte J."/>
            <person name="Skaloud P."/>
            <person name="Haon M."/>
            <person name="Grisel S."/>
            <person name="Petersen M."/>
            <person name="Berrin J.G."/>
            <person name="Delaux P.M."/>
            <person name="Dal Grande F."/>
            <person name="Keller J."/>
        </authorList>
    </citation>
    <scope>NUCLEOTIDE SEQUENCE [LARGE SCALE GENOMIC DNA]</scope>
    <source>
        <strain evidence="13 14">SAG 2523</strain>
    </source>
</reference>
<dbReference type="Pfam" id="PF08246">
    <property type="entry name" value="Inhibitor_I29"/>
    <property type="match status" value="1"/>
</dbReference>
<dbReference type="InterPro" id="IPR000118">
    <property type="entry name" value="Granulin"/>
</dbReference>
<gene>
    <name evidence="13" type="ORF">WJX84_009805</name>
</gene>
<dbReference type="EMBL" id="JALJOV010000891">
    <property type="protein sequence ID" value="KAK9859312.1"/>
    <property type="molecule type" value="Genomic_DNA"/>
</dbReference>
<evidence type="ECO:0000256" key="3">
    <source>
        <dbReference type="ARBA" id="ARBA00022729"/>
    </source>
</evidence>
<protein>
    <submittedName>
        <fullName evidence="13">Uncharacterized protein</fullName>
    </submittedName>
</protein>
<name>A0AAW1SVT5_9CHLO</name>
<dbReference type="SUPFAM" id="SSF57277">
    <property type="entry name" value="Granulin repeat"/>
    <property type="match status" value="1"/>
</dbReference>
<dbReference type="InterPro" id="IPR000169">
    <property type="entry name" value="Pept_cys_AS"/>
</dbReference>
<dbReference type="PROSITE" id="PS00639">
    <property type="entry name" value="THIOL_PROTEASE_HIS"/>
    <property type="match status" value="1"/>
</dbReference>
<evidence type="ECO:0000256" key="5">
    <source>
        <dbReference type="ARBA" id="ARBA00022807"/>
    </source>
</evidence>
<dbReference type="PROSITE" id="PS00139">
    <property type="entry name" value="THIOL_PROTEASE_CYS"/>
    <property type="match status" value="1"/>
</dbReference>
<dbReference type="PROSITE" id="PS00640">
    <property type="entry name" value="THIOL_PROTEASE_ASN"/>
    <property type="match status" value="1"/>
</dbReference>
<dbReference type="InterPro" id="IPR039417">
    <property type="entry name" value="Peptidase_C1A_papain-like"/>
</dbReference>
<feature type="signal peptide" evidence="9">
    <location>
        <begin position="1"/>
        <end position="19"/>
    </location>
</feature>
<evidence type="ECO:0000259" key="12">
    <source>
        <dbReference type="SMART" id="SM00848"/>
    </source>
</evidence>
<keyword evidence="7" id="KW-0325">Glycoprotein</keyword>
<dbReference type="SMART" id="SM00848">
    <property type="entry name" value="Inhibitor_I29"/>
    <property type="match status" value="1"/>
</dbReference>